<evidence type="ECO:0000313" key="2">
    <source>
        <dbReference type="Proteomes" id="UP000821865"/>
    </source>
</evidence>
<dbReference type="Proteomes" id="UP000821865">
    <property type="component" value="Chromosome 10"/>
</dbReference>
<reference evidence="1" key="1">
    <citation type="submission" date="2020-05" db="EMBL/GenBank/DDBJ databases">
        <title>Large-scale comparative analyses of tick genomes elucidate their genetic diversity and vector capacities.</title>
        <authorList>
            <person name="Jia N."/>
            <person name="Wang J."/>
            <person name="Shi W."/>
            <person name="Du L."/>
            <person name="Sun Y."/>
            <person name="Zhan W."/>
            <person name="Jiang J."/>
            <person name="Wang Q."/>
            <person name="Zhang B."/>
            <person name="Ji P."/>
            <person name="Sakyi L.B."/>
            <person name="Cui X."/>
            <person name="Yuan T."/>
            <person name="Jiang B."/>
            <person name="Yang W."/>
            <person name="Lam T.T.-Y."/>
            <person name="Chang Q."/>
            <person name="Ding S."/>
            <person name="Wang X."/>
            <person name="Zhu J."/>
            <person name="Ruan X."/>
            <person name="Zhao L."/>
            <person name="Wei J."/>
            <person name="Que T."/>
            <person name="Du C."/>
            <person name="Cheng J."/>
            <person name="Dai P."/>
            <person name="Han X."/>
            <person name="Huang E."/>
            <person name="Gao Y."/>
            <person name="Liu J."/>
            <person name="Shao H."/>
            <person name="Ye R."/>
            <person name="Li L."/>
            <person name="Wei W."/>
            <person name="Wang X."/>
            <person name="Wang C."/>
            <person name="Yang T."/>
            <person name="Huo Q."/>
            <person name="Li W."/>
            <person name="Guo W."/>
            <person name="Chen H."/>
            <person name="Zhou L."/>
            <person name="Ni X."/>
            <person name="Tian J."/>
            <person name="Zhou Y."/>
            <person name="Sheng Y."/>
            <person name="Liu T."/>
            <person name="Pan Y."/>
            <person name="Xia L."/>
            <person name="Li J."/>
            <person name="Zhao F."/>
            <person name="Cao W."/>
        </authorList>
    </citation>
    <scope>NUCLEOTIDE SEQUENCE</scope>
    <source>
        <strain evidence="1">Dsil-2018</strain>
    </source>
</reference>
<accession>A0ACB8DLV3</accession>
<name>A0ACB8DLV3_DERSI</name>
<gene>
    <name evidence="1" type="ORF">HPB49_001025</name>
</gene>
<organism evidence="1 2">
    <name type="scientific">Dermacentor silvarum</name>
    <name type="common">Tick</name>
    <dbReference type="NCBI Taxonomy" id="543639"/>
    <lineage>
        <taxon>Eukaryota</taxon>
        <taxon>Metazoa</taxon>
        <taxon>Ecdysozoa</taxon>
        <taxon>Arthropoda</taxon>
        <taxon>Chelicerata</taxon>
        <taxon>Arachnida</taxon>
        <taxon>Acari</taxon>
        <taxon>Parasitiformes</taxon>
        <taxon>Ixodida</taxon>
        <taxon>Ixodoidea</taxon>
        <taxon>Ixodidae</taxon>
        <taxon>Rhipicephalinae</taxon>
        <taxon>Dermacentor</taxon>
    </lineage>
</organism>
<sequence>MDEDIIRDATHTDQATGRVMTVPLSHVRLRPDAVPSKFPNHSSYLSRKTARREAPDSKRARIENAALQKAIAESNEAFIRAREEDKVNSVSELANHLRSQGMKFWDVIERNERLLLIHIVDDEAPWLKYSVCVKGDLSVTLHVMKTAVKKLGANLCVPEIANSKRGMVELLEGIEKWDCDLMSNSVAEICEAVCLLLDQLCTSQAEDDANCIQFLKEQVTLHLSKKQRRRYSADFMMFCCIVFTISPHAYAFIRSHGSITLPHPMTIRSVCSSYDPVHILKCIRNNWINQKNDQICFYFPEIQGDTPESERMQTASFATIRDLHSKECDQLLKYGYGLSRKALYPSSLERQDVKLALQIFNDYLAEALRALGAKHNLFSFEATATFVEIILKWWKIVNVKTPWKGERLRDHFQQPVLSIDNDPKIDFLHMFLKWLDEWKNKGFDNGTLTKETHAALEHTTYALVELARYSFEELEMSYVLFGKIQTDCLEDRFGKYRQLAGAQYHISIRQIYEVENKLRLQSTLPTVSPDQHWECVRKEVEALLPSSNVVVTSQALTKMQDVVPVLVYVAGYAVYGTLKKLKCEQCRDSLTVDKKITVSATNEHYGLVKQLDRGGLVYPSMFALNAVAHSYVVVEQLATEPALLMMPEQRQVVTKMTLQLLASEEQSDFDTCELDSSMYARHLPPASSVLHHSTRLARKRSQREVHERSIKKTGNRRRLPPRSSFHQGSRLKVQRRISGNQPRATSVFRSCRWRYPGQRVTITLALGTTKPAYGGGLGFVTPSLPVWIKSAVLHGNSSARGRTLRRASRKMDISWARLPRCPQRPVTMQLWFSIKVNAPLPLKRGTYKTAQQATDSTLSSDAKAKVLDAAAHVSEKTCSVERVTESAGRVTVFPSELIKRRGGGQREVRPRLQNVPERLDVAGSQGPRLLSASGHDQKVDAVRLLHRVECPRASTTGLDGASRVSIAAAVLLTSHFQRHGPRLSLFPALTSTGSSDIVLRCCSECIVPSQPLSVQEGETPQTPLDAAGSGLLAGCRCSWPLLPEESSVGSHASDQLLVFQTVSDPGRECVLRRAADSTSNGRSLDESSQRQAAPEVCAFQYKASTCVDAGTRWAGWWQ</sequence>
<comment type="caution">
    <text evidence="1">The sequence shown here is derived from an EMBL/GenBank/DDBJ whole genome shotgun (WGS) entry which is preliminary data.</text>
</comment>
<protein>
    <submittedName>
        <fullName evidence="1">Uncharacterized protein</fullName>
    </submittedName>
</protein>
<proteinExistence type="predicted"/>
<evidence type="ECO:0000313" key="1">
    <source>
        <dbReference type="EMBL" id="KAH7973445.1"/>
    </source>
</evidence>
<dbReference type="EMBL" id="CM023479">
    <property type="protein sequence ID" value="KAH7973445.1"/>
    <property type="molecule type" value="Genomic_DNA"/>
</dbReference>
<keyword evidence="2" id="KW-1185">Reference proteome</keyword>